<feature type="domain" description="PKD" evidence="16">
    <location>
        <begin position="1189"/>
        <end position="1261"/>
    </location>
</feature>
<feature type="compositionally biased region" description="Polar residues" evidence="14">
    <location>
        <begin position="3525"/>
        <end position="3553"/>
    </location>
</feature>
<evidence type="ECO:0000256" key="9">
    <source>
        <dbReference type="ARBA" id="ARBA00023136"/>
    </source>
</evidence>
<dbReference type="SUPFAM" id="SSF49723">
    <property type="entry name" value="Lipase/lipooxygenase domain (PLAT/LH2 domain)"/>
    <property type="match status" value="1"/>
</dbReference>
<evidence type="ECO:0000256" key="2">
    <source>
        <dbReference type="ARBA" id="ARBA00004651"/>
    </source>
</evidence>
<evidence type="ECO:0000259" key="18">
    <source>
        <dbReference type="PROSITE" id="PS51111"/>
    </source>
</evidence>
<feature type="domain" description="PKD" evidence="16">
    <location>
        <begin position="142"/>
        <end position="233"/>
    </location>
</feature>
<dbReference type="Proteomes" id="UP000887568">
    <property type="component" value="Unplaced"/>
</dbReference>
<dbReference type="PROSITE" id="PS50095">
    <property type="entry name" value="PLAT"/>
    <property type="match status" value="1"/>
</dbReference>
<dbReference type="PROSITE" id="PS51111">
    <property type="entry name" value="REJ"/>
    <property type="match status" value="1"/>
</dbReference>
<dbReference type="SMART" id="SM00308">
    <property type="entry name" value="LH2"/>
    <property type="match status" value="1"/>
</dbReference>
<dbReference type="GO" id="GO:0005929">
    <property type="term" value="C:cilium"/>
    <property type="evidence" value="ECO:0007669"/>
    <property type="project" value="UniProtKB-SubCell"/>
</dbReference>
<sequence>MESDPEGSCNVCPGYAGITCGSPDSLSLYRLPSFLQQIPAQETIQGLSVGLDGVQSDEGNYSVTTQTNINISFFVSAGEDVLYSISGDNRLAEVQTFEASTHLLFPEAGLYHLTVIATNQISHLERELWVTAKDNPVQSGVPFVAIYADPLAGMSELVPVWVVIANGSPDMSCSLDFGDGKIEPILGNQSSHGLTHRYDSSGVFLITVSCEGPDLRSMNASATIVIQERITITLNTAFRVIKGENLTIPFQISGTNITDLKVLLDGVSSFSNFTCSENFSCEGFLGKSSTNIQGTHVFEVRASNLISGQVTSRADVYIGVPISNISYQINSTVAIPYEGIQLTANVTRGTLVYFHFDFDGNSTVLSCFMAPCVVSHTQGFPEAGVYNVSVEVSNDFNVFSSEIYSVGVFNPVPALSVDVTNSSSISDPVELRIYPQSNTSLWPTEAKVVFSVTGFQNQIEQHFVPSSPVDAIGIFFLTLPVYGIFDVAVNVSNAVNFMMVHVPIQIGQEIQGFYAQLLSSMHATGENVELEFGFTAGSDIVFELDFGDGSQEIHILNSSVTIHHRYNSSGNYIITVRAHNDFGDQVRQLSARIINPINGLRMDTSGTDMVTGEPVQFVFYLEKGAVIPQTVHCSVDYDDGSDIDSWDSVLSDGNITTEHTYVTPGSHQVQANCSNEVSQVDLTVNVTLYTHTAGCFVNVSTVVAATNATVQYLTTVGDGSDINLLIQFGDGTNMSTHIDTVGFMVFEHVYHHAGSYTAHLKASNPISDCEASGGPVIIQAPILTDSYNLTIIPSIIDVANQTTVFAITLMDEMPLPTNVTASWTFGDGNSSSQILLLGRKLNVSHIFEETGEYEVSVHLSNMVSELDLNDTVVVLEWIDDVDYNISTAAAVGDNLTLSILASSGTSLSYNIDFGDGTVVTSFQDKPEILEFAHSYEQVGKYVLTVRVENGLGGIVLNHTKIRVVYPVQGLNFETTSEVIYSPGNITFSLTIDQEVPPPTVMECVWRKKPTTPGLGPDVLWREKNVSLDSGESLNVTHYFPGGQFVVSLQCKNILGGLTLEKLITIYEDVAHLKIFLDSLVAEVGSQVLITVTASQGSLLNYAVQYGDGTTETRYVVMSTSTKIQEFQHAYTQPGLFTPSVTAGNILGESHATSNASIEVLHSTRGFQLLSNSPRTFPDLMVTFQLVTMQGTTPPTTVNLAWNFGDGSVHYETVQFNMTQGINHTHSYNNSGTYHAEVTVTNNLDSHMFETSVIINEEAAPIQVRFEYQNTDGIWTAGLGHDFNWFASDSVIRMSANVTSKDATIIWDFGNGETAPLDIVFRRYETPGVYNITLKVEGHTDEPVALHFIFYIVQPFELTSIQAMDESGLSVLKSGQQVDFILNGNGLEGPMCISWDVGDQTQQTVYGPESCGMTLHNDIIFVQSNQDDGLQVSHTYTSPGYYTVNVSVSNFFTTASMSSEITVMGCWNPPDVSIKGPGETIDAPQSHRTSETILIDSVTTVDCIGVGLTTFTWEVYKLILDDVQNITQRVMYDVPSVNGPQLQLMPGSLDVGLYEITLTVTVEGFDNATGMDKVYIRINHSPLVLVLEGGSSRSVGNVQPLVLDAMTSSYDPDNVAGNSSDWSFEWTCKKLSERSENNSMTTNLPFASTDYLCENSSWERLNFTSGVLHLNPLQLRVGALYAFKVDTAVGSRLASYQQTIQVMQGEPPVVSIRCVSNCRDKTNPTSSFTLQGSCDNCDTHSESMFTWSLYIKQKGTQEYQEVSNLGDMTSTGVSKQGIAFNPNQLDAGNEYNLRLDVKDALLGNGFLQHSFLTNLPPYNGSCQITPSEGYAVTTEFSVNCTGWLEEGYAVDRASISQDLAATQVLQYHVLSRPMGQTSFSLKTSTTDSSISGILFGVGPEEFSFQNVVRVEVVDVYGAAAYVEMTITVRKPDLSADDITSLVSSNGSKLSLLISSGNVEGATQLISAVLTILQDDNTTMTPEDVTEIRSNLVLELGKISLWAKTAEALLQASSVMSQSLTGGVNDNALIDAAATMVRMAMSLESVDTDNPEIVIETAEGLTGGLGSLIAQSDGIVQNAMGTSEASMYTTTPSSLGTREPVIFDVYGDDLSPEEIAEQAASEKEESERNEENARTVALTISMLAQETLDLVSGVVIGQRVTGQPPVTLVTDELTLEVYKDEPNSVADRVITADAGSFHLPNASSLFGTSGTKHVEQIIYSFNANPYSFSKSSDSIGSKGVLTLEFKTGQGEPLSVQNLTDLISITLDVDDSKVTSAETVQMRFTNVSTMQYHKVEIQEKDIQLRVIFKEISDNRTNFHVYLRKGGHPDTLTYDALTEIPRCLGNDETWSDERLETEARHTAVFAEELLTGVGDYYLGISLADSSQESSDKVDDMMNKTDELYDVNVTMVIYAAGCRYWDSNITAWSSHGCQVGQHTTTHSIHCLCNHLSSFASSFFVPPNTIDFSTVFSKFLNLGDNAAVFATVLGFLGLYLLLLVWLRRKDKQDIIKWGVSPLADNHPSDMYFYQITVQTGMGPGCGTRSKVSIILTGESGDSGVRLLDDDKRKVFESGSICHFLMGVASPLGPLSYIKLWHDNTGPGQLASWYLSQVSILDLQNGKQYFFVCDRWLAVEKDDGAIERVLPVATRSDLTQFSKLFISSSRRNLFDDHIWFSLFSRPTRSPFTRVQRLSCCLCLLYLSMITSAMFYRTEETVENPTALRLGPFIFTLQQVYIGFISALIVVPVNILIVQIFRKSKPSKSQLTSQLPKHLQEKLDNLKDSSPSEDSTPQNSVVDIKSDKVELVPMKTSTKHKVKDQRTKGRPYLLPHWCVYMAWLIMILSSFTAAFFTVLYSLEWGQEKSCEWLTSMLISLFNSVLVIQPFKVVAVAIVLSLIFKKPTKMDVEIDSDFCRYQNQLQNDEELLHDSQSTKQMSCHKYKVRLPPSKEALEEARKKRLKEIKMNRMLKETGIYTIFVIIVLFLCYTNRDDMSFYMSQSLRDVFIENNGAENSSDKLTFHSLEKSTPDLFWTWVETALIPGLYGNAYYNGVPMHWRHTRFIGDWQGYRVGPVRLRQLRVKNEPCAIPPDISVLHPNCHLDYSWSNQDENNFTVAWQPTTEHNSKLYSDEENAPWIYHDFLELNGAPHFGILAVYSGSGYVAEFGTTSAKALETAQFLKDTSWYDELTRAIFVEFSVYNANINLFSVATLLAETSTTGGALVTSYIHTLRLYHYEGTVAIFTIIFQVMFVAYLLFFIIKLLVSLKKDGLKELKNFWTAIELVLILVAISAIVMFALRQVFIELALQEVKNKNQGEFVNFSHIAKWDEVFGYLLACIAFLSLIRYMRLLRLNARMSLLGMTLSHASKDIFYFVIMWNLVFFAFGQLSYILFHSMVETFSSFVSTLETLFSMLLGKFDFHALVEANRMLGGAVFVIYIVTVYMILTNMFITIVVEAFNHMRHKRELDDAVDPEMIEYIVERFKAFFLRPLHRGTTDVPPIKANVTYEDTTNLLEKRVDKIVKFVETNYGKLEISTNQNEATTSPARSLSRISLHSATRSSDGGSKSAKKPRNRVILLA</sequence>
<evidence type="ECO:0000256" key="12">
    <source>
        <dbReference type="PIRSR" id="PIRSR603915-2"/>
    </source>
</evidence>
<dbReference type="InterPro" id="IPR036392">
    <property type="entry name" value="PLAT/LH2_dom_sf"/>
</dbReference>
<keyword evidence="7 15" id="KW-1133">Transmembrane helix</keyword>
<feature type="transmembrane region" description="Helical" evidence="15">
    <location>
        <begin position="2868"/>
        <end position="2891"/>
    </location>
</feature>
<evidence type="ECO:0000256" key="11">
    <source>
        <dbReference type="ARBA" id="ARBA00023273"/>
    </source>
</evidence>
<feature type="transmembrane region" description="Helical" evidence="15">
    <location>
        <begin position="3023"/>
        <end position="3041"/>
    </location>
</feature>
<evidence type="ECO:0000259" key="16">
    <source>
        <dbReference type="PROSITE" id="PS50093"/>
    </source>
</evidence>
<dbReference type="InterPro" id="IPR035986">
    <property type="entry name" value="PKD_dom_sf"/>
</dbReference>
<dbReference type="PANTHER" id="PTHR10877">
    <property type="entry name" value="POLYCYSTIN FAMILY MEMBER"/>
    <property type="match status" value="1"/>
</dbReference>
<dbReference type="OrthoDB" id="444119at2759"/>
<dbReference type="InterPro" id="IPR003915">
    <property type="entry name" value="PKD_2"/>
</dbReference>
<dbReference type="SMART" id="SM00089">
    <property type="entry name" value="PKD"/>
    <property type="match status" value="13"/>
</dbReference>
<dbReference type="InterPro" id="IPR046791">
    <property type="entry name" value="Polycystin_dom"/>
</dbReference>
<comment type="subcellular location">
    <subcellularLocation>
        <location evidence="2">Cell membrane</location>
        <topology evidence="2">Multi-pass membrane protein</topology>
    </subcellularLocation>
    <subcellularLocation>
        <location evidence="1">Cell projection</location>
        <location evidence="1">Cilium</location>
    </subcellularLocation>
</comment>
<dbReference type="SMART" id="SM00303">
    <property type="entry name" value="GPS"/>
    <property type="match status" value="1"/>
</dbReference>
<dbReference type="PRINTS" id="PR01433">
    <property type="entry name" value="POLYCYSTIN2"/>
</dbReference>
<dbReference type="GO" id="GO:0005262">
    <property type="term" value="F:calcium channel activity"/>
    <property type="evidence" value="ECO:0007669"/>
    <property type="project" value="TreeGrafter"/>
</dbReference>
<accession>A0A914AM40</accession>
<keyword evidence="9 15" id="KW-0472">Membrane</keyword>
<dbReference type="GeneID" id="119734930"/>
<feature type="transmembrane region" description="Helical" evidence="15">
    <location>
        <begin position="2964"/>
        <end position="2982"/>
    </location>
</feature>
<feature type="region of interest" description="Disordered" evidence="14">
    <location>
        <begin position="3525"/>
        <end position="3561"/>
    </location>
</feature>
<evidence type="ECO:0000256" key="15">
    <source>
        <dbReference type="SAM" id="Phobius"/>
    </source>
</evidence>
<evidence type="ECO:0000256" key="5">
    <source>
        <dbReference type="ARBA" id="ARBA00022692"/>
    </source>
</evidence>
<feature type="domain" description="PKD" evidence="16">
    <location>
        <begin position="1389"/>
        <end position="1462"/>
    </location>
</feature>
<evidence type="ECO:0000256" key="8">
    <source>
        <dbReference type="ARBA" id="ARBA00023069"/>
    </source>
</evidence>
<feature type="transmembrane region" description="Helical" evidence="15">
    <location>
        <begin position="3422"/>
        <end position="3444"/>
    </location>
</feature>
<dbReference type="Pfam" id="PF02010">
    <property type="entry name" value="REJ"/>
    <property type="match status" value="1"/>
</dbReference>
<comment type="caution">
    <text evidence="13">Lacks conserved residue(s) required for the propagation of feature annotation.</text>
</comment>
<keyword evidence="10" id="KW-0325">Glycoprotein</keyword>
<dbReference type="Pfam" id="PF00801">
    <property type="entry name" value="PKD"/>
    <property type="match status" value="7"/>
</dbReference>
<feature type="transmembrane region" description="Helical" evidence="15">
    <location>
        <begin position="3266"/>
        <end position="3288"/>
    </location>
</feature>
<dbReference type="InterPro" id="IPR000203">
    <property type="entry name" value="GPS"/>
</dbReference>
<keyword evidence="8" id="KW-0969">Cilium</keyword>
<dbReference type="InterPro" id="IPR046338">
    <property type="entry name" value="GAIN_dom_sf"/>
</dbReference>
<dbReference type="Gene3D" id="1.10.287.70">
    <property type="match status" value="1"/>
</dbReference>
<dbReference type="FunFam" id="2.60.60.20:FF:000022">
    <property type="entry name" value="Uncharacterized protein"/>
    <property type="match status" value="1"/>
</dbReference>
<dbReference type="PROSITE" id="PS50093">
    <property type="entry name" value="PKD"/>
    <property type="match status" value="9"/>
</dbReference>
<name>A0A914AM40_PATMI</name>
<evidence type="ECO:0000256" key="4">
    <source>
        <dbReference type="ARBA" id="ARBA00022475"/>
    </source>
</evidence>
<feature type="domain" description="PKD" evidence="16">
    <location>
        <begin position="1291"/>
        <end position="1335"/>
    </location>
</feature>
<feature type="domain" description="PKD" evidence="16">
    <location>
        <begin position="1094"/>
        <end position="1164"/>
    </location>
</feature>
<protein>
    <submittedName>
        <fullName evidence="19">Uncharacterized protein</fullName>
    </submittedName>
</protein>
<dbReference type="PANTHER" id="PTHR10877:SF194">
    <property type="entry name" value="LOCATION OF VULVA DEFECTIVE 1"/>
    <property type="match status" value="1"/>
</dbReference>
<dbReference type="Pfam" id="PF20519">
    <property type="entry name" value="Polycystin_dom"/>
    <property type="match status" value="1"/>
</dbReference>
<organism evidence="19 20">
    <name type="scientific">Patiria miniata</name>
    <name type="common">Bat star</name>
    <name type="synonym">Asterina miniata</name>
    <dbReference type="NCBI Taxonomy" id="46514"/>
    <lineage>
        <taxon>Eukaryota</taxon>
        <taxon>Metazoa</taxon>
        <taxon>Echinodermata</taxon>
        <taxon>Eleutherozoa</taxon>
        <taxon>Asterozoa</taxon>
        <taxon>Asteroidea</taxon>
        <taxon>Valvatacea</taxon>
        <taxon>Valvatida</taxon>
        <taxon>Asterinidae</taxon>
        <taxon>Patiria</taxon>
    </lineage>
</organism>
<dbReference type="InterPro" id="IPR002859">
    <property type="entry name" value="PKD/REJ-like"/>
</dbReference>
<evidence type="ECO:0000259" key="17">
    <source>
        <dbReference type="PROSITE" id="PS50095"/>
    </source>
</evidence>
<dbReference type="Pfam" id="PF01477">
    <property type="entry name" value="PLAT"/>
    <property type="match status" value="1"/>
</dbReference>
<feature type="domain" description="REJ" evidence="18">
    <location>
        <begin position="1466"/>
        <end position="1935"/>
    </location>
</feature>
<dbReference type="InterPro" id="IPR000601">
    <property type="entry name" value="PKD_dom"/>
</dbReference>
<dbReference type="FunFam" id="1.10.287.70:FF:000086">
    <property type="entry name" value="Polycystic kidney disease 2"/>
    <property type="match status" value="1"/>
</dbReference>
<keyword evidence="4" id="KW-1003">Cell membrane</keyword>
<evidence type="ECO:0000256" key="10">
    <source>
        <dbReference type="ARBA" id="ARBA00023180"/>
    </source>
</evidence>
<dbReference type="InterPro" id="IPR013122">
    <property type="entry name" value="PKD1_2_channel"/>
</dbReference>
<dbReference type="InterPro" id="IPR013783">
    <property type="entry name" value="Ig-like_fold"/>
</dbReference>
<feature type="transmembrane region" description="Helical" evidence="15">
    <location>
        <begin position="2728"/>
        <end position="2749"/>
    </location>
</feature>
<keyword evidence="20" id="KW-1185">Reference proteome</keyword>
<feature type="domain" description="PLAT" evidence="17">
    <location>
        <begin position="2521"/>
        <end position="2640"/>
    </location>
</feature>
<evidence type="ECO:0000313" key="20">
    <source>
        <dbReference type="Proteomes" id="UP000887568"/>
    </source>
</evidence>
<keyword evidence="6" id="KW-0732">Signal</keyword>
<dbReference type="GO" id="GO:0005509">
    <property type="term" value="F:calcium ion binding"/>
    <property type="evidence" value="ECO:0007669"/>
    <property type="project" value="InterPro"/>
</dbReference>
<evidence type="ECO:0000256" key="7">
    <source>
        <dbReference type="ARBA" id="ARBA00022989"/>
    </source>
</evidence>
<feature type="domain" description="PKD" evidence="16">
    <location>
        <begin position="816"/>
        <end position="874"/>
    </location>
</feature>
<evidence type="ECO:0000256" key="14">
    <source>
        <dbReference type="SAM" id="MobiDB-lite"/>
    </source>
</evidence>
<dbReference type="Gene3D" id="2.60.40.10">
    <property type="entry name" value="Immunoglobulins"/>
    <property type="match status" value="7"/>
</dbReference>
<dbReference type="Pfam" id="PF01825">
    <property type="entry name" value="GPS"/>
    <property type="match status" value="1"/>
</dbReference>
<feature type="transmembrane region" description="Helical" evidence="15">
    <location>
        <begin position="2476"/>
        <end position="2496"/>
    </location>
</feature>
<dbReference type="InterPro" id="IPR022409">
    <property type="entry name" value="PKD/Chitinase_dom"/>
</dbReference>
<proteinExistence type="inferred from homology"/>
<feature type="disulfide bond" evidence="12">
    <location>
        <begin position="3077"/>
        <end position="3090"/>
    </location>
</feature>
<evidence type="ECO:0000313" key="19">
    <source>
        <dbReference type="EnsemblMetazoa" id="XP_038064499.1"/>
    </source>
</evidence>
<feature type="domain" description="PKD" evidence="16">
    <location>
        <begin position="536"/>
        <end position="583"/>
    </location>
</feature>
<feature type="transmembrane region" description="Helical" evidence="15">
    <location>
        <begin position="3196"/>
        <end position="3218"/>
    </location>
</feature>
<evidence type="ECO:0000256" key="1">
    <source>
        <dbReference type="ARBA" id="ARBA00004138"/>
    </source>
</evidence>
<feature type="transmembrane region" description="Helical" evidence="15">
    <location>
        <begin position="3360"/>
        <end position="3382"/>
    </location>
</feature>
<reference evidence="19" key="1">
    <citation type="submission" date="2022-11" db="UniProtKB">
        <authorList>
            <consortium name="EnsemblMetazoa"/>
        </authorList>
    </citation>
    <scope>IDENTIFICATION</scope>
</reference>
<dbReference type="Gene3D" id="2.60.60.20">
    <property type="entry name" value="PLAT/LH2 domain"/>
    <property type="match status" value="1"/>
</dbReference>
<dbReference type="InterPro" id="IPR001024">
    <property type="entry name" value="PLAT/LH2_dom"/>
</dbReference>
<comment type="similarity">
    <text evidence="3">Belongs to the polycystin family.</text>
</comment>
<dbReference type="GO" id="GO:0050982">
    <property type="term" value="P:detection of mechanical stimulus"/>
    <property type="evidence" value="ECO:0007669"/>
    <property type="project" value="TreeGrafter"/>
</dbReference>
<evidence type="ECO:0000256" key="13">
    <source>
        <dbReference type="PROSITE-ProRule" id="PRU00152"/>
    </source>
</evidence>
<keyword evidence="5 15" id="KW-0812">Transmembrane</keyword>
<feature type="transmembrane region" description="Helical" evidence="15">
    <location>
        <begin position="3230"/>
        <end position="3254"/>
    </location>
</feature>
<evidence type="ECO:0000256" key="6">
    <source>
        <dbReference type="ARBA" id="ARBA00022729"/>
    </source>
</evidence>
<dbReference type="EnsemblMetazoa" id="XM_038208571.1">
    <property type="protein sequence ID" value="XP_038064499.1"/>
    <property type="gene ID" value="LOC119734930"/>
</dbReference>
<feature type="transmembrane region" description="Helical" evidence="15">
    <location>
        <begin position="2683"/>
        <end position="2704"/>
    </location>
</feature>
<evidence type="ECO:0000256" key="3">
    <source>
        <dbReference type="ARBA" id="ARBA00007200"/>
    </source>
</evidence>
<feature type="domain" description="PKD" evidence="16">
    <location>
        <begin position="719"/>
        <end position="785"/>
    </location>
</feature>
<keyword evidence="11" id="KW-0966">Cell projection</keyword>
<dbReference type="Gene3D" id="2.60.220.50">
    <property type="match status" value="1"/>
</dbReference>
<feature type="domain" description="PKD" evidence="16">
    <location>
        <begin position="902"/>
        <end position="970"/>
    </location>
</feature>
<dbReference type="Pfam" id="PF08016">
    <property type="entry name" value="PKD_channel"/>
    <property type="match status" value="1"/>
</dbReference>
<dbReference type="InterPro" id="IPR014010">
    <property type="entry name" value="REJ_dom"/>
</dbReference>
<feature type="transmembrane region" description="Helical" evidence="15">
    <location>
        <begin position="2825"/>
        <end position="2848"/>
    </location>
</feature>
<dbReference type="OMA" id="NCATQNA"/>
<dbReference type="GO" id="GO:0005886">
    <property type="term" value="C:plasma membrane"/>
    <property type="evidence" value="ECO:0007669"/>
    <property type="project" value="UniProtKB-SubCell"/>
</dbReference>
<dbReference type="SUPFAM" id="SSF49299">
    <property type="entry name" value="PKD domain"/>
    <property type="match status" value="10"/>
</dbReference>
<dbReference type="InterPro" id="IPR051223">
    <property type="entry name" value="Polycystin"/>
</dbReference>
<dbReference type="CDD" id="cd00146">
    <property type="entry name" value="PKD"/>
    <property type="match status" value="4"/>
</dbReference>
<feature type="transmembrane region" description="Helical" evidence="15">
    <location>
        <begin position="3320"/>
        <end position="3339"/>
    </location>
</feature>
<dbReference type="RefSeq" id="XP_038064499.1">
    <property type="nucleotide sequence ID" value="XM_038208571.1"/>
</dbReference>